<dbReference type="EMBL" id="AP011747">
    <property type="protein sequence ID" value="BAL56447.1"/>
    <property type="molecule type" value="Genomic_DNA"/>
</dbReference>
<dbReference type="Pfam" id="PF04014">
    <property type="entry name" value="MazE_antitoxin"/>
    <property type="match status" value="1"/>
</dbReference>
<dbReference type="GO" id="GO:0003677">
    <property type="term" value="F:DNA binding"/>
    <property type="evidence" value="ECO:0007669"/>
    <property type="project" value="UniProtKB-UniRule"/>
</dbReference>
<sequence length="82" mass="9429">MPIIKVSEKGQIVIPRELRKKYGITPKSEVLVTEINDKILIVPILKDPVKEARGLLKGGKSLTKALLQERQKEREREEIRSR</sequence>
<dbReference type="AlphaFoldDB" id="H5SJW1"/>
<dbReference type="Gene3D" id="2.10.260.10">
    <property type="match status" value="1"/>
</dbReference>
<feature type="domain" description="SpoVT-AbrB" evidence="2">
    <location>
        <begin position="1"/>
        <end position="46"/>
    </location>
</feature>
<gene>
    <name evidence="3" type="ORF">HGMM_F37H05C40</name>
</gene>
<evidence type="ECO:0000259" key="2">
    <source>
        <dbReference type="PROSITE" id="PS51740"/>
    </source>
</evidence>
<proteinExistence type="predicted"/>
<name>H5SJW1_9BACT</name>
<protein>
    <submittedName>
        <fullName evidence="3">AbrB family transcriptional regulator</fullName>
    </submittedName>
</protein>
<reference evidence="3" key="1">
    <citation type="journal article" date="2005" name="Environ. Microbiol.">
        <title>Genetic and functional properties of uncultivated thermophilic crenarchaeotes from a subsurface gold mine as revealed by analysis of genome fragments.</title>
        <authorList>
            <person name="Nunoura T."/>
            <person name="Hirayama H."/>
            <person name="Takami H."/>
            <person name="Oida H."/>
            <person name="Nishi S."/>
            <person name="Shimamura S."/>
            <person name="Suzuki Y."/>
            <person name="Inagaki F."/>
            <person name="Takai K."/>
            <person name="Nealson K.H."/>
            <person name="Horikoshi K."/>
        </authorList>
    </citation>
    <scope>NUCLEOTIDE SEQUENCE</scope>
</reference>
<keyword evidence="1" id="KW-0238">DNA-binding</keyword>
<accession>H5SJW1</accession>
<dbReference type="InterPro" id="IPR007159">
    <property type="entry name" value="SpoVT-AbrB_dom"/>
</dbReference>
<evidence type="ECO:0000256" key="1">
    <source>
        <dbReference type="PROSITE-ProRule" id="PRU01076"/>
    </source>
</evidence>
<dbReference type="InterPro" id="IPR037914">
    <property type="entry name" value="SpoVT-AbrB_sf"/>
</dbReference>
<evidence type="ECO:0000313" key="3">
    <source>
        <dbReference type="EMBL" id="BAL56447.1"/>
    </source>
</evidence>
<dbReference type="NCBIfam" id="TIGR01439">
    <property type="entry name" value="lp_hng_hel_AbrB"/>
    <property type="match status" value="1"/>
</dbReference>
<organism evidence="3">
    <name type="scientific">uncultured Acetothermia bacterium</name>
    <dbReference type="NCBI Taxonomy" id="236499"/>
    <lineage>
        <taxon>Bacteria</taxon>
        <taxon>Candidatus Bipolaricaulota</taxon>
        <taxon>environmental samples</taxon>
    </lineage>
</organism>
<dbReference type="PROSITE" id="PS51740">
    <property type="entry name" value="SPOVT_ABRB"/>
    <property type="match status" value="1"/>
</dbReference>
<dbReference type="SUPFAM" id="SSF89447">
    <property type="entry name" value="AbrB/MazE/MraZ-like"/>
    <property type="match status" value="1"/>
</dbReference>
<dbReference type="SMART" id="SM00966">
    <property type="entry name" value="SpoVT_AbrB"/>
    <property type="match status" value="1"/>
</dbReference>
<reference evidence="3" key="2">
    <citation type="journal article" date="2012" name="PLoS ONE">
        <title>A Deeply Branching Thermophilic Bacterium with an Ancient Acetyl-CoA Pathway Dominates a Subsurface Ecosystem.</title>
        <authorList>
            <person name="Takami H."/>
            <person name="Noguchi H."/>
            <person name="Takaki Y."/>
            <person name="Uchiyama I."/>
            <person name="Toyoda A."/>
            <person name="Nishi S."/>
            <person name="Chee G.-J."/>
            <person name="Arai W."/>
            <person name="Nunoura T."/>
            <person name="Itoh T."/>
            <person name="Hattori M."/>
            <person name="Takai K."/>
        </authorList>
    </citation>
    <scope>NUCLEOTIDE SEQUENCE</scope>
</reference>